<accession>A0A8H7QZD2</accession>
<dbReference type="AlphaFoldDB" id="A0A8H7QZD2"/>
<evidence type="ECO:0000313" key="1">
    <source>
        <dbReference type="EMBL" id="KAG2201614.1"/>
    </source>
</evidence>
<dbReference type="PANTHER" id="PTHR31687">
    <property type="match status" value="1"/>
</dbReference>
<organism evidence="1 2">
    <name type="scientific">Mucor plumbeus</name>
    <dbReference type="NCBI Taxonomy" id="97098"/>
    <lineage>
        <taxon>Eukaryota</taxon>
        <taxon>Fungi</taxon>
        <taxon>Fungi incertae sedis</taxon>
        <taxon>Mucoromycota</taxon>
        <taxon>Mucoromycotina</taxon>
        <taxon>Mucoromycetes</taxon>
        <taxon>Mucorales</taxon>
        <taxon>Mucorineae</taxon>
        <taxon>Mucoraceae</taxon>
        <taxon>Mucor</taxon>
    </lineage>
</organism>
<reference evidence="1" key="1">
    <citation type="submission" date="2020-12" db="EMBL/GenBank/DDBJ databases">
        <title>Metabolic potential, ecology and presence of endohyphal bacteria is reflected in genomic diversity of Mucoromycotina.</title>
        <authorList>
            <person name="Muszewska A."/>
            <person name="Okrasinska A."/>
            <person name="Steczkiewicz K."/>
            <person name="Drgas O."/>
            <person name="Orlowska M."/>
            <person name="Perlinska-Lenart U."/>
            <person name="Aleksandrzak-Piekarczyk T."/>
            <person name="Szatraj K."/>
            <person name="Zielenkiewicz U."/>
            <person name="Pilsyk S."/>
            <person name="Malc E."/>
            <person name="Mieczkowski P."/>
            <person name="Kruszewska J.S."/>
            <person name="Biernat P."/>
            <person name="Pawlowska J."/>
        </authorList>
    </citation>
    <scope>NUCLEOTIDE SEQUENCE</scope>
    <source>
        <strain evidence="1">CBS 226.32</strain>
    </source>
</reference>
<dbReference type="EMBL" id="JAEPRC010000279">
    <property type="protein sequence ID" value="KAG2201614.1"/>
    <property type="molecule type" value="Genomic_DNA"/>
</dbReference>
<dbReference type="PANTHER" id="PTHR31687:SF3">
    <property type="entry name" value="PROTEIN URG3"/>
    <property type="match status" value="1"/>
</dbReference>
<gene>
    <name evidence="1" type="ORF">INT46_008793</name>
</gene>
<dbReference type="Pfam" id="PF07958">
    <property type="entry name" value="DUF1688"/>
    <property type="match status" value="1"/>
</dbReference>
<comment type="caution">
    <text evidence="1">The sequence shown here is derived from an EMBL/GenBank/DDBJ whole genome shotgun (WGS) entry which is preliminary data.</text>
</comment>
<name>A0A8H7QZD2_9FUNG</name>
<evidence type="ECO:0000313" key="2">
    <source>
        <dbReference type="Proteomes" id="UP000650833"/>
    </source>
</evidence>
<evidence type="ECO:0008006" key="3">
    <source>
        <dbReference type="Google" id="ProtNLM"/>
    </source>
</evidence>
<proteinExistence type="predicted"/>
<sequence length="420" mass="46907">MTVLPQDYLRTLKSIRERCQQVYEKGQRGELTCFELHESALPDIIDHVVDTTKRRYPDLDKIPPHSRLRHFDPKQLQALQDRWQEQEVDAVEQARRLIDLVIVSVLVDAGAGQAWRYKARNGENIGRSEGLALASFDMFLDGYFSSSKNVPDRVDVNGLDAITLQRMTQGFQVTEENPMVGLEGRSNLLKRLAKAVEDQPTYFPSINGEPSRPGNLIDFVLSSVENGSQTKSVRIEKLWEAVMSLGEMWPARVQINGIQLGDVWPCASLTDIGNHENLVPFHKLSQWLTYSLIEAMELSLGIVIDGMEQMTGLPEYRNGGLLVDYGLLKLKPAELERGTVIQGGLPTFEGSDPVIVEWRALTVVYLDKIKQGVEAKLGCELQLAQVLEGGTWTAGREIASKLRPKDGGPPIVIKSDGTIF</sequence>
<dbReference type="Proteomes" id="UP000650833">
    <property type="component" value="Unassembled WGS sequence"/>
</dbReference>
<keyword evidence="2" id="KW-1185">Reference proteome</keyword>
<dbReference type="InterPro" id="IPR012469">
    <property type="entry name" value="DUF1688"/>
</dbReference>
<dbReference type="OrthoDB" id="2153176at2759"/>
<protein>
    <recommendedName>
        <fullName evidence="3">DUF1688-domain-containing protein</fullName>
    </recommendedName>
</protein>